<feature type="transmembrane region" description="Helical" evidence="5">
    <location>
        <begin position="6"/>
        <end position="24"/>
    </location>
</feature>
<dbReference type="EMBL" id="JADILY010000085">
    <property type="protein sequence ID" value="MBO8481727.1"/>
    <property type="molecule type" value="Genomic_DNA"/>
</dbReference>
<keyword evidence="4" id="KW-0233">DNA recombination</keyword>
<evidence type="ECO:0000256" key="3">
    <source>
        <dbReference type="ARBA" id="ARBA00023054"/>
    </source>
</evidence>
<protein>
    <submittedName>
        <fullName evidence="6">DNA recombination protein RmuC</fullName>
    </submittedName>
</protein>
<dbReference type="AlphaFoldDB" id="A0A9D9NQ60"/>
<reference evidence="6" key="1">
    <citation type="submission" date="2020-10" db="EMBL/GenBank/DDBJ databases">
        <authorList>
            <person name="Gilroy R."/>
        </authorList>
    </citation>
    <scope>NUCLEOTIDE SEQUENCE</scope>
    <source>
        <strain evidence="6">B3-2255</strain>
    </source>
</reference>
<evidence type="ECO:0000256" key="4">
    <source>
        <dbReference type="ARBA" id="ARBA00023172"/>
    </source>
</evidence>
<name>A0A9D9NQ60_9BACT</name>
<comment type="caution">
    <text evidence="6">The sequence shown here is derived from an EMBL/GenBank/DDBJ whole genome shotgun (WGS) entry which is preliminary data.</text>
</comment>
<keyword evidence="5" id="KW-0812">Transmembrane</keyword>
<accession>A0A9D9NQ60</accession>
<dbReference type="PANTHER" id="PTHR30563">
    <property type="entry name" value="DNA RECOMBINATION PROTEIN RMUC"/>
    <property type="match status" value="1"/>
</dbReference>
<dbReference type="GO" id="GO:0006310">
    <property type="term" value="P:DNA recombination"/>
    <property type="evidence" value="ECO:0007669"/>
    <property type="project" value="UniProtKB-KW"/>
</dbReference>
<sequence>MVAVYIAVGLVSVMTGAVLAYFLMKGRIDDTKKFYEENMETMRAQFKAAASEIAENNSKVFRENSAMQIDALLKPLRESLGRFDRSLNDTRAESIRYNAELKASIEMIVKQSAAVGEEAGKLADAITGQVKFQGNFGEMLLDRLLDSAGMRRGVHYEVQGRIRDMEGNAVKTEQGRELQPDVLIYYPDDTAVVVDSKVSLTAFNNYMNASSQQERERYAKEHVRSVASHVEEMAAKDYNSYLPKEKRLVDFNIMFMPVEAAFQLMMATDPILWQNARSRGVLIVSQMNLLVFLQMIGMGWKQALQERHIAEVYRMAGGIHSQLMGFLQCMDKVGDALDSAGDAYKDALKRLNGSNQSVISKLKRLEEYGVKTERKGKGLPKRFTSVEDAEL</sequence>
<evidence type="ECO:0000313" key="6">
    <source>
        <dbReference type="EMBL" id="MBO8481727.1"/>
    </source>
</evidence>
<gene>
    <name evidence="6" type="ORF">IAC87_04175</name>
</gene>
<dbReference type="Pfam" id="PF02646">
    <property type="entry name" value="RmuC"/>
    <property type="match status" value="1"/>
</dbReference>
<comment type="function">
    <text evidence="1">Involved in DNA recombination.</text>
</comment>
<evidence type="ECO:0000256" key="1">
    <source>
        <dbReference type="ARBA" id="ARBA00003416"/>
    </source>
</evidence>
<evidence type="ECO:0000256" key="2">
    <source>
        <dbReference type="ARBA" id="ARBA00009840"/>
    </source>
</evidence>
<comment type="similarity">
    <text evidence="2">Belongs to the RmuC family.</text>
</comment>
<evidence type="ECO:0000313" key="7">
    <source>
        <dbReference type="Proteomes" id="UP000823772"/>
    </source>
</evidence>
<organism evidence="6 7">
    <name type="scientific">Candidatus Merdivivens faecigallinarum</name>
    <dbReference type="NCBI Taxonomy" id="2840871"/>
    <lineage>
        <taxon>Bacteria</taxon>
        <taxon>Pseudomonadati</taxon>
        <taxon>Bacteroidota</taxon>
        <taxon>Bacteroidia</taxon>
        <taxon>Bacteroidales</taxon>
        <taxon>Muribaculaceae</taxon>
        <taxon>Muribaculaceae incertae sedis</taxon>
        <taxon>Candidatus Merdivivens</taxon>
    </lineage>
</organism>
<evidence type="ECO:0000256" key="5">
    <source>
        <dbReference type="SAM" id="Phobius"/>
    </source>
</evidence>
<keyword evidence="3" id="KW-0175">Coiled coil</keyword>
<reference evidence="6" key="2">
    <citation type="journal article" date="2021" name="PeerJ">
        <title>Extensive microbial diversity within the chicken gut microbiome revealed by metagenomics and culture.</title>
        <authorList>
            <person name="Gilroy R."/>
            <person name="Ravi A."/>
            <person name="Getino M."/>
            <person name="Pursley I."/>
            <person name="Horton D.L."/>
            <person name="Alikhan N.F."/>
            <person name="Baker D."/>
            <person name="Gharbi K."/>
            <person name="Hall N."/>
            <person name="Watson M."/>
            <person name="Adriaenssens E.M."/>
            <person name="Foster-Nyarko E."/>
            <person name="Jarju S."/>
            <person name="Secka A."/>
            <person name="Antonio M."/>
            <person name="Oren A."/>
            <person name="Chaudhuri R.R."/>
            <person name="La Ragione R."/>
            <person name="Hildebrand F."/>
            <person name="Pallen M.J."/>
        </authorList>
    </citation>
    <scope>NUCLEOTIDE SEQUENCE</scope>
    <source>
        <strain evidence="6">B3-2255</strain>
    </source>
</reference>
<dbReference type="Proteomes" id="UP000823772">
    <property type="component" value="Unassembled WGS sequence"/>
</dbReference>
<keyword evidence="5" id="KW-1133">Transmembrane helix</keyword>
<proteinExistence type="inferred from homology"/>
<keyword evidence="5" id="KW-0472">Membrane</keyword>
<dbReference type="InterPro" id="IPR003798">
    <property type="entry name" value="DNA_recombination_RmuC"/>
</dbReference>
<dbReference type="PANTHER" id="PTHR30563:SF0">
    <property type="entry name" value="DNA RECOMBINATION PROTEIN RMUC"/>
    <property type="match status" value="1"/>
</dbReference>